<dbReference type="EMBL" id="UZAN01064131">
    <property type="protein sequence ID" value="VDP93665.1"/>
    <property type="molecule type" value="Genomic_DNA"/>
</dbReference>
<dbReference type="AlphaFoldDB" id="A0A183BB08"/>
<sequence>MAISSTSISDDLDGQTTSLIISTVNGARAVSASQLSWKLPPTLEEDTIEVHQAFTIAELPMRASESIRSLARRWPRLHDLPFDDITDTRVDIFICCDVPEAHWVLEQMIGGRRDPYAMRPKLGWILRWLSNDGNYSASINFNSQPDNPIGDDLERL</sequence>
<dbReference type="Proteomes" id="UP000272942">
    <property type="component" value="Unassembled WGS sequence"/>
</dbReference>
<gene>
    <name evidence="1" type="ORF">ECPE_LOCUS16393</name>
</gene>
<dbReference type="OrthoDB" id="5983040at2759"/>
<name>A0A183BB08_9TREM</name>
<dbReference type="PANTHER" id="PTHR47331">
    <property type="entry name" value="PHD-TYPE DOMAIN-CONTAINING PROTEIN"/>
    <property type="match status" value="1"/>
</dbReference>
<accession>A0A183BB08</accession>
<organism evidence="3">
    <name type="scientific">Echinostoma caproni</name>
    <dbReference type="NCBI Taxonomy" id="27848"/>
    <lineage>
        <taxon>Eukaryota</taxon>
        <taxon>Metazoa</taxon>
        <taxon>Spiralia</taxon>
        <taxon>Lophotrochozoa</taxon>
        <taxon>Platyhelminthes</taxon>
        <taxon>Trematoda</taxon>
        <taxon>Digenea</taxon>
        <taxon>Plagiorchiida</taxon>
        <taxon>Echinostomata</taxon>
        <taxon>Echinostomatoidea</taxon>
        <taxon>Echinostomatidae</taxon>
        <taxon>Echinostoma</taxon>
    </lineage>
</organism>
<dbReference type="PANTHER" id="PTHR47331:SF5">
    <property type="entry name" value="RIBONUCLEASE H"/>
    <property type="match status" value="1"/>
</dbReference>
<protein>
    <submittedName>
        <fullName evidence="3">FAD-binding FR-type domain-containing protein</fullName>
    </submittedName>
</protein>
<keyword evidence="2" id="KW-1185">Reference proteome</keyword>
<reference evidence="3" key="1">
    <citation type="submission" date="2016-06" db="UniProtKB">
        <authorList>
            <consortium name="WormBaseParasite"/>
        </authorList>
    </citation>
    <scope>IDENTIFICATION</scope>
</reference>
<evidence type="ECO:0000313" key="1">
    <source>
        <dbReference type="EMBL" id="VDP93665.1"/>
    </source>
</evidence>
<dbReference type="WBParaSite" id="ECPE_0001643601-mRNA-1">
    <property type="protein sequence ID" value="ECPE_0001643601-mRNA-1"/>
    <property type="gene ID" value="ECPE_0001643601"/>
</dbReference>
<reference evidence="1 2" key="2">
    <citation type="submission" date="2018-11" db="EMBL/GenBank/DDBJ databases">
        <authorList>
            <consortium name="Pathogen Informatics"/>
        </authorList>
    </citation>
    <scope>NUCLEOTIDE SEQUENCE [LARGE SCALE GENOMIC DNA]</scope>
    <source>
        <strain evidence="1 2">Egypt</strain>
    </source>
</reference>
<proteinExistence type="predicted"/>
<evidence type="ECO:0000313" key="2">
    <source>
        <dbReference type="Proteomes" id="UP000272942"/>
    </source>
</evidence>
<evidence type="ECO:0000313" key="3">
    <source>
        <dbReference type="WBParaSite" id="ECPE_0001643601-mRNA-1"/>
    </source>
</evidence>